<evidence type="ECO:0000313" key="2">
    <source>
        <dbReference type="Proteomes" id="UP001054252"/>
    </source>
</evidence>
<dbReference type="EMBL" id="BPVZ01000061">
    <property type="protein sequence ID" value="GKV22714.1"/>
    <property type="molecule type" value="Genomic_DNA"/>
</dbReference>
<dbReference type="Proteomes" id="UP001054252">
    <property type="component" value="Unassembled WGS sequence"/>
</dbReference>
<organism evidence="1 2">
    <name type="scientific">Rubroshorea leprosula</name>
    <dbReference type="NCBI Taxonomy" id="152421"/>
    <lineage>
        <taxon>Eukaryota</taxon>
        <taxon>Viridiplantae</taxon>
        <taxon>Streptophyta</taxon>
        <taxon>Embryophyta</taxon>
        <taxon>Tracheophyta</taxon>
        <taxon>Spermatophyta</taxon>
        <taxon>Magnoliopsida</taxon>
        <taxon>eudicotyledons</taxon>
        <taxon>Gunneridae</taxon>
        <taxon>Pentapetalae</taxon>
        <taxon>rosids</taxon>
        <taxon>malvids</taxon>
        <taxon>Malvales</taxon>
        <taxon>Dipterocarpaceae</taxon>
        <taxon>Rubroshorea</taxon>
    </lineage>
</organism>
<name>A0AAV5KDV0_9ROSI</name>
<evidence type="ECO:0000313" key="1">
    <source>
        <dbReference type="EMBL" id="GKV22714.1"/>
    </source>
</evidence>
<comment type="caution">
    <text evidence="1">The sequence shown here is derived from an EMBL/GenBank/DDBJ whole genome shotgun (WGS) entry which is preliminary data.</text>
</comment>
<gene>
    <name evidence="1" type="ORF">SLEP1_g32558</name>
</gene>
<sequence length="132" mass="14698">MVAFAGRKYAARSVPVMVADDKNTMISFTLVLEFQQGTLQNLYWKSFGCDHCSGICLNKQDCAIPTSKCKSGSGPINCGLGIQLAFSGTDRNLEALNTWYEVSNLRQYSLYGLYSDVRDSVTSQYDSYNNLF</sequence>
<reference evidence="1 2" key="1">
    <citation type="journal article" date="2021" name="Commun. Biol.">
        <title>The genome of Shorea leprosula (Dipterocarpaceae) highlights the ecological relevance of drought in aseasonal tropical rainforests.</title>
        <authorList>
            <person name="Ng K.K.S."/>
            <person name="Kobayashi M.J."/>
            <person name="Fawcett J.A."/>
            <person name="Hatakeyama M."/>
            <person name="Paape T."/>
            <person name="Ng C.H."/>
            <person name="Ang C.C."/>
            <person name="Tnah L.H."/>
            <person name="Lee C.T."/>
            <person name="Nishiyama T."/>
            <person name="Sese J."/>
            <person name="O'Brien M.J."/>
            <person name="Copetti D."/>
            <person name="Mohd Noor M.I."/>
            <person name="Ong R.C."/>
            <person name="Putra M."/>
            <person name="Sireger I.Z."/>
            <person name="Indrioko S."/>
            <person name="Kosugi Y."/>
            <person name="Izuno A."/>
            <person name="Isagi Y."/>
            <person name="Lee S.L."/>
            <person name="Shimizu K.K."/>
        </authorList>
    </citation>
    <scope>NUCLEOTIDE SEQUENCE [LARGE SCALE GENOMIC DNA]</scope>
    <source>
        <strain evidence="1">214</strain>
    </source>
</reference>
<keyword evidence="2" id="KW-1185">Reference proteome</keyword>
<proteinExistence type="predicted"/>
<accession>A0AAV5KDV0</accession>
<protein>
    <submittedName>
        <fullName evidence="1">Uncharacterized protein</fullName>
    </submittedName>
</protein>
<dbReference type="AlphaFoldDB" id="A0AAV5KDV0"/>